<protein>
    <submittedName>
        <fullName evidence="3">Lipid-binding SYLF domain-containing protein</fullName>
    </submittedName>
</protein>
<feature type="chain" id="PRO_5024275063" evidence="1">
    <location>
        <begin position="26"/>
        <end position="382"/>
    </location>
</feature>
<feature type="domain" description="Ysc84 actin-binding" evidence="2">
    <location>
        <begin position="138"/>
        <end position="233"/>
    </location>
</feature>
<dbReference type="GO" id="GO:0035091">
    <property type="term" value="F:phosphatidylinositol binding"/>
    <property type="evidence" value="ECO:0007669"/>
    <property type="project" value="TreeGrafter"/>
</dbReference>
<evidence type="ECO:0000256" key="1">
    <source>
        <dbReference type="SAM" id="SignalP"/>
    </source>
</evidence>
<dbReference type="CDD" id="cd11524">
    <property type="entry name" value="SYLF"/>
    <property type="match status" value="1"/>
</dbReference>
<evidence type="ECO:0000313" key="3">
    <source>
        <dbReference type="EMBL" id="KAA5539337.1"/>
    </source>
</evidence>
<dbReference type="Proteomes" id="UP000324479">
    <property type="component" value="Unassembled WGS sequence"/>
</dbReference>
<keyword evidence="1" id="KW-0732">Signal</keyword>
<evidence type="ECO:0000259" key="2">
    <source>
        <dbReference type="Pfam" id="PF04366"/>
    </source>
</evidence>
<gene>
    <name evidence="3" type="ORF">FYK55_24855</name>
</gene>
<feature type="signal peptide" evidence="1">
    <location>
        <begin position="1"/>
        <end position="25"/>
    </location>
</feature>
<dbReference type="Pfam" id="PF04366">
    <property type="entry name" value="Ysc84"/>
    <property type="match status" value="1"/>
</dbReference>
<evidence type="ECO:0000313" key="4">
    <source>
        <dbReference type="Proteomes" id="UP000324479"/>
    </source>
</evidence>
<sequence length="382" mass="40439">MRVALHRLRYLAVAVALSLGNTAWGQLNPAPLQPIGQPESPQTAMPQTAMPQTAMPQTIANSVQDQTVLAASTVLNEAMSSPLNRIPESMLANCHGVAIIPNVIKGSFIVGARHGKGLLFVRDPEGVWHAPMFVTLTGGNVGWQIGVQSSDIVLVFKTARSIQGILSGKLTLGADAAAAAGPVGRQTAVATDGQLQAEIYSYSRSRGLFAGVSIDGSVLRLDQLSTGAYYRSPGPGQSVVVPPQAVQLTQQIAAYAGTPISGASPEATGAFGNPEFPQRYAASEPDLLRDQMLQLAPELFELLDANWQAYLALPLIPQGQQHADPAAVAEALSHYDAVANDPRFEQLASRPEFRSVHGLLKHYQHALAPQPGNLQLPPPPQS</sequence>
<accession>A0A5M6CVQ8</accession>
<dbReference type="PANTHER" id="PTHR15629">
    <property type="entry name" value="SH3YL1 PROTEIN"/>
    <property type="match status" value="1"/>
</dbReference>
<dbReference type="InterPro" id="IPR007461">
    <property type="entry name" value="Ysc84_actin-binding"/>
</dbReference>
<dbReference type="InterPro" id="IPR051702">
    <property type="entry name" value="SH3_domain_YSC84-like"/>
</dbReference>
<name>A0A5M6CVQ8_9BACT</name>
<reference evidence="3 4" key="1">
    <citation type="submission" date="2019-08" db="EMBL/GenBank/DDBJ databases">
        <authorList>
            <person name="Dhanesh K."/>
            <person name="Kumar G."/>
            <person name="Sasikala C."/>
            <person name="Venkata Ramana C."/>
        </authorList>
    </citation>
    <scope>NUCLEOTIDE SEQUENCE [LARGE SCALE GENOMIC DNA]</scope>
    <source>
        <strain evidence="3 4">JC645</strain>
    </source>
</reference>
<proteinExistence type="predicted"/>
<organism evidence="3 4">
    <name type="scientific">Roseiconus nitratireducens</name>
    <dbReference type="NCBI Taxonomy" id="2605748"/>
    <lineage>
        <taxon>Bacteria</taxon>
        <taxon>Pseudomonadati</taxon>
        <taxon>Planctomycetota</taxon>
        <taxon>Planctomycetia</taxon>
        <taxon>Pirellulales</taxon>
        <taxon>Pirellulaceae</taxon>
        <taxon>Roseiconus</taxon>
    </lineage>
</organism>
<keyword evidence="4" id="KW-1185">Reference proteome</keyword>
<dbReference type="PANTHER" id="PTHR15629:SF2">
    <property type="entry name" value="SH3 DOMAIN-CONTAINING YSC84-LIKE PROTEIN 1"/>
    <property type="match status" value="1"/>
</dbReference>
<dbReference type="AlphaFoldDB" id="A0A5M6CVQ8"/>
<dbReference type="EMBL" id="VWOX01000020">
    <property type="protein sequence ID" value="KAA5539337.1"/>
    <property type="molecule type" value="Genomic_DNA"/>
</dbReference>
<comment type="caution">
    <text evidence="3">The sequence shown here is derived from an EMBL/GenBank/DDBJ whole genome shotgun (WGS) entry which is preliminary data.</text>
</comment>